<proteinExistence type="predicted"/>
<feature type="compositionally biased region" description="Basic residues" evidence="1">
    <location>
        <begin position="775"/>
        <end position="785"/>
    </location>
</feature>
<evidence type="ECO:0000313" key="2">
    <source>
        <dbReference type="Proteomes" id="UP000515146"/>
    </source>
</evidence>
<feature type="compositionally biased region" description="Basic and acidic residues" evidence="1">
    <location>
        <begin position="721"/>
        <end position="740"/>
    </location>
</feature>
<name>A0A6P6YIC0_DERPT</name>
<dbReference type="Proteomes" id="UP000515146">
    <property type="component" value="Unplaced"/>
</dbReference>
<feature type="compositionally biased region" description="Basic residues" evidence="1">
    <location>
        <begin position="704"/>
        <end position="714"/>
    </location>
</feature>
<feature type="compositionally biased region" description="Low complexity" evidence="1">
    <location>
        <begin position="273"/>
        <end position="293"/>
    </location>
</feature>
<feature type="compositionally biased region" description="Basic residues" evidence="1">
    <location>
        <begin position="627"/>
        <end position="644"/>
    </location>
</feature>
<dbReference type="OMA" id="EIGWLPF"/>
<evidence type="ECO:0000256" key="1">
    <source>
        <dbReference type="SAM" id="MobiDB-lite"/>
    </source>
</evidence>
<feature type="region of interest" description="Disordered" evidence="1">
    <location>
        <begin position="257"/>
        <end position="342"/>
    </location>
</feature>
<evidence type="ECO:0000313" key="3">
    <source>
        <dbReference type="RefSeq" id="XP_027205025.1"/>
    </source>
</evidence>
<feature type="compositionally biased region" description="Low complexity" evidence="1">
    <location>
        <begin position="819"/>
        <end position="833"/>
    </location>
</feature>
<dbReference type="AlphaFoldDB" id="A0A6P6YIC0"/>
<feature type="compositionally biased region" description="Basic residues" evidence="1">
    <location>
        <begin position="747"/>
        <end position="761"/>
    </location>
</feature>
<dbReference type="OrthoDB" id="10573520at2759"/>
<feature type="compositionally biased region" description="Basic and acidic residues" evidence="1">
    <location>
        <begin position="591"/>
        <end position="608"/>
    </location>
</feature>
<feature type="region of interest" description="Disordered" evidence="1">
    <location>
        <begin position="519"/>
        <end position="914"/>
    </location>
</feature>
<dbReference type="InParanoid" id="A0A6P6YIC0"/>
<feature type="compositionally biased region" description="Basic residues" evidence="1">
    <location>
        <begin position="570"/>
        <end position="587"/>
    </location>
</feature>
<feature type="compositionally biased region" description="Basic residues" evidence="1">
    <location>
        <begin position="895"/>
        <end position="906"/>
    </location>
</feature>
<dbReference type="KEGG" id="dpte:113798661"/>
<accession>A0A6P6YIC0</accession>
<protein>
    <submittedName>
        <fullName evidence="3">Serine/arginine repetitive matrix protein 2-like</fullName>
    </submittedName>
</protein>
<feature type="compositionally biased region" description="Basic residues" evidence="1">
    <location>
        <begin position="803"/>
        <end position="812"/>
    </location>
</feature>
<keyword evidence="2" id="KW-1185">Reference proteome</keyword>
<feature type="compositionally biased region" description="Basic and acidic residues" evidence="1">
    <location>
        <begin position="664"/>
        <end position="703"/>
    </location>
</feature>
<feature type="compositionally biased region" description="Basic residues" evidence="1">
    <location>
        <begin position="10"/>
        <end position="20"/>
    </location>
</feature>
<sequence>MLEAKESKTKSRPRSPKASHRGCLQDYYYRLKSKFDQYIFQLRMNPTAKPIFREFIIYYKMATIFIRPMGVFTGTMANEFRSIIPYNRIRRSTGEIGWLPFLIDDAYMMADRSYLLQTIDKSNQVSALIIPKNSGEVTVLGETYYGFRFDAKTMAEGVFQNHLEVKGNISLGQYSDKFGWEIKEKRLRSDCIVEVLCGTLSVIICDYRWIAMIPDLDCRISMKFLFTSKTSTNDIRGMKEVQVSGLDLLEQHASVMKKDRITSKRSADKSKSKTTMTITKSKSSTKSLKTSISPGKSKKSNRIRELYEQKRQQKQHQKQTDDQIQPIPGPINVHPKKTTKVTSPIKLPEKKPKSFKVMIERTSPKTKSSKLSSPDIITIKIIPEKMGEKSKQDDDTIQLVISRKSQPISETKSTKPSSLKTSIIKSKQSTDPIELPGKLNDFKIEVKTTVELMKDGKPIEIIDTTNVTKEPDPKITADGIVTDGIVTVDDGKQEHSHSISQLNEPLLTIHMKKQEFHTLSSSATDSGGKLSPSPTTTATTTETESSSTPTTTETEPSSMKTAIEPTVSPSKRKKRSTSSKSSKHVKSKSALMKDKLDEKPKLMKEKSKSRSSKKSKKSKSKLSLLKVKSRSRSSKKSKKLKSKSKLSLLKVKLDGKPKSLKMGAKIEKSKSISKKGKMELKPKSTLLKLDEKPKSSIMKEKSRSRSKKSKKLKSKSSLTKVKLDEKPKSSLMKSKMEVKPKSSLMKVKSRSKSKKSKKSKSKLSLTKFKVEKSKSKSKKSKRKTGGKTTIEMELKLKVPTKTPKTRSRRSSKKTISLLKPKTSKATITKKITPPISPSLQKVKVIIPGKVSPSTKSRSKKNKLSPTPRSGKKGKPSPSIKSFSKKAKLASSIKSISKKLKHSPRKASKQDLKSASSILMVQKIKLN</sequence>
<dbReference type="RefSeq" id="XP_027205025.1">
    <property type="nucleotide sequence ID" value="XM_027349224.1"/>
</dbReference>
<gene>
    <name evidence="3" type="primary">LOC113798661</name>
</gene>
<feature type="compositionally biased region" description="Basic and acidic residues" evidence="1">
    <location>
        <begin position="257"/>
        <end position="271"/>
    </location>
</feature>
<feature type="compositionally biased region" description="Basic and acidic residues" evidence="1">
    <location>
        <begin position="302"/>
        <end position="311"/>
    </location>
</feature>
<organism evidence="2 3">
    <name type="scientific">Dermatophagoides pteronyssinus</name>
    <name type="common">European house dust mite</name>
    <dbReference type="NCBI Taxonomy" id="6956"/>
    <lineage>
        <taxon>Eukaryota</taxon>
        <taxon>Metazoa</taxon>
        <taxon>Ecdysozoa</taxon>
        <taxon>Arthropoda</taxon>
        <taxon>Chelicerata</taxon>
        <taxon>Arachnida</taxon>
        <taxon>Acari</taxon>
        <taxon>Acariformes</taxon>
        <taxon>Sarcoptiformes</taxon>
        <taxon>Astigmata</taxon>
        <taxon>Psoroptidia</taxon>
        <taxon>Analgoidea</taxon>
        <taxon>Pyroglyphidae</taxon>
        <taxon>Dermatophagoidinae</taxon>
        <taxon>Dermatophagoides</taxon>
    </lineage>
</organism>
<feature type="compositionally biased region" description="Low complexity" evidence="1">
    <location>
        <begin position="531"/>
        <end position="558"/>
    </location>
</feature>
<reference evidence="3" key="1">
    <citation type="submission" date="2025-08" db="UniProtKB">
        <authorList>
            <consortium name="RefSeq"/>
        </authorList>
    </citation>
    <scope>IDENTIFICATION</scope>
    <source>
        <strain evidence="3">Airmid</strain>
    </source>
</reference>
<feature type="compositionally biased region" description="Basic residues" evidence="1">
    <location>
        <begin position="609"/>
        <end position="620"/>
    </location>
</feature>
<feature type="region of interest" description="Disordered" evidence="1">
    <location>
        <begin position="1"/>
        <end position="20"/>
    </location>
</feature>